<keyword evidence="3" id="KW-1185">Reference proteome</keyword>
<dbReference type="EMBL" id="JBFOLJ010000014">
    <property type="protein sequence ID" value="KAL2478839.1"/>
    <property type="molecule type" value="Genomic_DNA"/>
</dbReference>
<evidence type="ECO:0000313" key="2">
    <source>
        <dbReference type="EMBL" id="KAL2478839.1"/>
    </source>
</evidence>
<comment type="caution">
    <text evidence="2">The sequence shown here is derived from an EMBL/GenBank/DDBJ whole genome shotgun (WGS) entry which is preliminary data.</text>
</comment>
<dbReference type="Pfam" id="PF04043">
    <property type="entry name" value="PMEI"/>
    <property type="match status" value="1"/>
</dbReference>
<evidence type="ECO:0000313" key="3">
    <source>
        <dbReference type="Proteomes" id="UP001604277"/>
    </source>
</evidence>
<dbReference type="InterPro" id="IPR006501">
    <property type="entry name" value="Pectinesterase_inhib_dom"/>
</dbReference>
<gene>
    <name evidence="2" type="ORF">Fot_47853</name>
</gene>
<feature type="domain" description="Pectinesterase inhibitor" evidence="1">
    <location>
        <begin position="12"/>
        <end position="100"/>
    </location>
</feature>
<dbReference type="Proteomes" id="UP001604277">
    <property type="component" value="Unassembled WGS sequence"/>
</dbReference>
<name>A0ABD1QV68_9LAMI</name>
<dbReference type="AlphaFoldDB" id="A0ABD1QV68"/>
<accession>A0ABD1QV68</accession>
<dbReference type="InterPro" id="IPR035513">
    <property type="entry name" value="Invertase/methylesterase_inhib"/>
</dbReference>
<dbReference type="SUPFAM" id="SSF101148">
    <property type="entry name" value="Plant invertase/pectin methylesterase inhibitor"/>
    <property type="match status" value="1"/>
</dbReference>
<evidence type="ECO:0000259" key="1">
    <source>
        <dbReference type="Pfam" id="PF04043"/>
    </source>
</evidence>
<reference evidence="3" key="1">
    <citation type="submission" date="2024-07" db="EMBL/GenBank/DDBJ databases">
        <title>Two chromosome-level genome assemblies of Korean endemic species Abeliophyllum distichum and Forsythia ovata (Oleaceae).</title>
        <authorList>
            <person name="Jang H."/>
        </authorList>
    </citation>
    <scope>NUCLEOTIDE SEQUENCE [LARGE SCALE GENOMIC DNA]</scope>
</reference>
<organism evidence="2 3">
    <name type="scientific">Forsythia ovata</name>
    <dbReference type="NCBI Taxonomy" id="205694"/>
    <lineage>
        <taxon>Eukaryota</taxon>
        <taxon>Viridiplantae</taxon>
        <taxon>Streptophyta</taxon>
        <taxon>Embryophyta</taxon>
        <taxon>Tracheophyta</taxon>
        <taxon>Spermatophyta</taxon>
        <taxon>Magnoliopsida</taxon>
        <taxon>eudicotyledons</taxon>
        <taxon>Gunneridae</taxon>
        <taxon>Pentapetalae</taxon>
        <taxon>asterids</taxon>
        <taxon>lamiids</taxon>
        <taxon>Lamiales</taxon>
        <taxon>Oleaceae</taxon>
        <taxon>Forsythieae</taxon>
        <taxon>Forsythia</taxon>
    </lineage>
</organism>
<proteinExistence type="predicted"/>
<sequence length="131" mass="15095">MPKDEHAKDSKFLESNMKSTADKLVKFISTVMKKCLKDPKTNESNKECLQHCQKVYKSTLEAIQKSVEDVFSDDFFKANVDVSEFSTNIDTCDECFSEMTDPEFQKFDDWARGNASDCLDKIVKYSNTYLI</sequence>
<dbReference type="Gene3D" id="1.20.140.40">
    <property type="entry name" value="Invertase/pectin methylesterase inhibitor family protein"/>
    <property type="match status" value="1"/>
</dbReference>
<protein>
    <submittedName>
        <fullName evidence="2">UBX domain-containing protein 4-like</fullName>
    </submittedName>
</protein>
<dbReference type="NCBIfam" id="TIGR01614">
    <property type="entry name" value="PME_inhib"/>
    <property type="match status" value="1"/>
</dbReference>